<dbReference type="STRING" id="97481.SAMN05444853_11137"/>
<dbReference type="AlphaFoldDB" id="A0A1H7X4P7"/>
<keyword evidence="5" id="KW-1185">Reference proteome</keyword>
<feature type="signal peptide" evidence="1">
    <location>
        <begin position="1"/>
        <end position="21"/>
    </location>
</feature>
<evidence type="ECO:0000313" key="2">
    <source>
        <dbReference type="EMBL" id="MDP8085548.1"/>
    </source>
</evidence>
<dbReference type="Proteomes" id="UP000198883">
    <property type="component" value="Unassembled WGS sequence"/>
</dbReference>
<evidence type="ECO:0000313" key="3">
    <source>
        <dbReference type="EMBL" id="SEM28842.1"/>
    </source>
</evidence>
<name>A0A1H7X4P7_9PAST</name>
<accession>A0A1H7X4P7</accession>
<feature type="chain" id="PRO_5011434386" evidence="1">
    <location>
        <begin position="22"/>
        <end position="153"/>
    </location>
</feature>
<dbReference type="OrthoDB" id="5679242at2"/>
<reference evidence="2 5" key="3">
    <citation type="journal article" date="2023" name="Front. Microbiol.">
        <title>Phylogeography and host specificity of Pasteurellaceae pathogenic to sea-farmed fish in the north-east Atlantic.</title>
        <authorList>
            <person name="Gulla S."/>
            <person name="Colquhoun D.J."/>
            <person name="Olsen A.B."/>
            <person name="Spilsberg B."/>
            <person name="Lagesen K."/>
            <person name="Aakesson C.P."/>
            <person name="Strom S."/>
            <person name="Manji F."/>
            <person name="Birkbeck T.H."/>
            <person name="Nilsen H.K."/>
        </authorList>
    </citation>
    <scope>NUCLEOTIDE SEQUENCE [LARGE SCALE GENOMIC DNA]</scope>
    <source>
        <strain evidence="2 5">VIO11850</strain>
    </source>
</reference>
<dbReference type="Pfam" id="PF16971">
    <property type="entry name" value="RcpB"/>
    <property type="match status" value="1"/>
</dbReference>
<evidence type="ECO:0000313" key="4">
    <source>
        <dbReference type="Proteomes" id="UP000198883"/>
    </source>
</evidence>
<proteinExistence type="predicted"/>
<sequence>MRIIKLMMTSVVMLFSLVAKADLVLPVDSNFAPVVNKSELYVLFDASEGAVQQLTNNIRRSIGSDLSKRVTLVYEKQQRKNAVKIRKILRQLGLSSTHIRLIKKKNAIYPLYAQVHSITREKVACKLYNLDQVFFNERRSCAVESNQRIQLKY</sequence>
<dbReference type="Proteomes" id="UP001224812">
    <property type="component" value="Unassembled WGS sequence"/>
</dbReference>
<dbReference type="EMBL" id="JASAVS010000012">
    <property type="protein sequence ID" value="MDP8085548.1"/>
    <property type="molecule type" value="Genomic_DNA"/>
</dbReference>
<evidence type="ECO:0000256" key="1">
    <source>
        <dbReference type="SAM" id="SignalP"/>
    </source>
</evidence>
<keyword evidence="1" id="KW-0732">Signal</keyword>
<dbReference type="GeneID" id="83543782"/>
<reference evidence="3" key="1">
    <citation type="submission" date="2016-10" db="EMBL/GenBank/DDBJ databases">
        <authorList>
            <person name="de Groot N.N."/>
        </authorList>
    </citation>
    <scope>NUCLEOTIDE SEQUENCE [LARGE SCALE GENOMIC DNA]</scope>
    <source>
        <strain evidence="3">DSM 24204</strain>
    </source>
</reference>
<dbReference type="RefSeq" id="WP_090921631.1">
    <property type="nucleotide sequence ID" value="NZ_CP016180.1"/>
</dbReference>
<gene>
    <name evidence="2" type="ORF">QJT92_06395</name>
    <name evidence="3" type="ORF">SAMN05444853_11137</name>
</gene>
<dbReference type="EMBL" id="FOBN01000011">
    <property type="protein sequence ID" value="SEM28842.1"/>
    <property type="molecule type" value="Genomic_DNA"/>
</dbReference>
<dbReference type="InterPro" id="IPR031579">
    <property type="entry name" value="RcpB"/>
</dbReference>
<protein>
    <submittedName>
        <fullName evidence="3">Rough colony protein B, tight adherence-tad-subunit</fullName>
    </submittedName>
</protein>
<evidence type="ECO:0000313" key="5">
    <source>
        <dbReference type="Proteomes" id="UP001224812"/>
    </source>
</evidence>
<reference evidence="4" key="2">
    <citation type="submission" date="2016-10" db="EMBL/GenBank/DDBJ databases">
        <authorList>
            <person name="Varghese N."/>
            <person name="Submissions S."/>
        </authorList>
    </citation>
    <scope>NUCLEOTIDE SEQUENCE [LARGE SCALE GENOMIC DNA]</scope>
    <source>
        <strain evidence="4">DSM 24204</strain>
    </source>
</reference>
<organism evidence="3 4">
    <name type="scientific">Phocoenobacter skyensis</name>
    <dbReference type="NCBI Taxonomy" id="97481"/>
    <lineage>
        <taxon>Bacteria</taxon>
        <taxon>Pseudomonadati</taxon>
        <taxon>Pseudomonadota</taxon>
        <taxon>Gammaproteobacteria</taxon>
        <taxon>Pasteurellales</taxon>
        <taxon>Pasteurellaceae</taxon>
        <taxon>Phocoenobacter</taxon>
    </lineage>
</organism>